<sequence length="165" mass="18426">MVISRLPGILQANRRLSRRSLSKSASPVCKSASCALRPTCDSDTAIASQRGDARDVVAADSLGRGTREDYGNFVTMRIFAGHLIKGEKATKRKRHATSEVPSILHGDRTQRKPRTFQRPLAMKQRYAVFPRVQHDSLLPTLTERGLRFIHPGVKFFMHLDICDAA</sequence>
<keyword evidence="1" id="KW-1185">Reference proteome</keyword>
<dbReference type="Proteomes" id="UP000095287">
    <property type="component" value="Unplaced"/>
</dbReference>
<dbReference type="WBParaSite" id="L893_g10420.t1">
    <property type="protein sequence ID" value="L893_g10420.t1"/>
    <property type="gene ID" value="L893_g10420"/>
</dbReference>
<evidence type="ECO:0000313" key="2">
    <source>
        <dbReference type="WBParaSite" id="L893_g10420.t1"/>
    </source>
</evidence>
<accession>A0A1I7XXW6</accession>
<reference evidence="2" key="1">
    <citation type="submission" date="2016-11" db="UniProtKB">
        <authorList>
            <consortium name="WormBaseParasite"/>
        </authorList>
    </citation>
    <scope>IDENTIFICATION</scope>
</reference>
<organism evidence="1 2">
    <name type="scientific">Steinernema glaseri</name>
    <dbReference type="NCBI Taxonomy" id="37863"/>
    <lineage>
        <taxon>Eukaryota</taxon>
        <taxon>Metazoa</taxon>
        <taxon>Ecdysozoa</taxon>
        <taxon>Nematoda</taxon>
        <taxon>Chromadorea</taxon>
        <taxon>Rhabditida</taxon>
        <taxon>Tylenchina</taxon>
        <taxon>Panagrolaimomorpha</taxon>
        <taxon>Strongyloidoidea</taxon>
        <taxon>Steinernematidae</taxon>
        <taxon>Steinernema</taxon>
    </lineage>
</organism>
<proteinExistence type="predicted"/>
<protein>
    <submittedName>
        <fullName evidence="2">Uncharacterized protein</fullName>
    </submittedName>
</protein>
<dbReference type="AlphaFoldDB" id="A0A1I7XXW6"/>
<name>A0A1I7XXW6_9BILA</name>
<evidence type="ECO:0000313" key="1">
    <source>
        <dbReference type="Proteomes" id="UP000095287"/>
    </source>
</evidence>